<gene>
    <name evidence="8" type="ORF">GCM10008015_03770</name>
</gene>
<evidence type="ECO:0000256" key="1">
    <source>
        <dbReference type="ARBA" id="ARBA00004442"/>
    </source>
</evidence>
<name>A0ABQ1HAN8_9FLAO</name>
<sequence>MLTSNYQKMKNYIKLFTASTLLVLGSCSNDFLDTAPVTEKVSENFYTTPKDAFEGLVSIYDVLQQEGGWAGFQMITEEASDNCFGGFGTADGIAVLDWDRFKNSSDPEMNNVIWQSCYKGIYRANILLENLDKVNWGADTALKAKYEAEARFLRAHFHFELARIFGDIVPLDHSINTSEFNSPRLAPEVTYALIANDLKFAIENLGNENYSQVGNTNYGRITKWAAESYLAKAFIFYTDYYTKPDLAGVVTKAQAVTYINDVVNNSGHALIADYSRLWLAASLANYAGEGNTEMVWAIRYNGSGKGDWNLHEGNRLSVLIAPRGGNIGRYAYGWGGLPVTPSLYNAYEVGDTRRDATIINFAGEGLNFDPAPNKRDQRQYTGYAWKKYCPVTNEAGIADVTANGGNFQIDNVEDYAVIRFSDVLLMAAELNLGTNDAFAKDCLDKVRDRAFQNANHRVAANLPNIMKERQLELALEGQRFFDLIRQSMAITKAAIDNTNSDSQFNVTFRPETLGWFAIPQSQIVLSNGAIKQNPGW</sequence>
<keyword evidence="5" id="KW-0998">Cell outer membrane</keyword>
<evidence type="ECO:0000259" key="7">
    <source>
        <dbReference type="Pfam" id="PF14322"/>
    </source>
</evidence>
<evidence type="ECO:0000256" key="5">
    <source>
        <dbReference type="ARBA" id="ARBA00023237"/>
    </source>
</evidence>
<evidence type="ECO:0000256" key="3">
    <source>
        <dbReference type="ARBA" id="ARBA00022729"/>
    </source>
</evidence>
<protein>
    <submittedName>
        <fullName evidence="8">Membrane protein</fullName>
    </submittedName>
</protein>
<comment type="similarity">
    <text evidence="2">Belongs to the SusD family.</text>
</comment>
<accession>A0ABQ1HAN8</accession>
<evidence type="ECO:0000313" key="9">
    <source>
        <dbReference type="Proteomes" id="UP000658793"/>
    </source>
</evidence>
<dbReference type="InterPro" id="IPR011990">
    <property type="entry name" value="TPR-like_helical_dom_sf"/>
</dbReference>
<comment type="subcellular location">
    <subcellularLocation>
        <location evidence="1">Cell outer membrane</location>
    </subcellularLocation>
</comment>
<evidence type="ECO:0000313" key="8">
    <source>
        <dbReference type="EMBL" id="GGA66298.1"/>
    </source>
</evidence>
<dbReference type="Pfam" id="PF14322">
    <property type="entry name" value="SusD-like_3"/>
    <property type="match status" value="1"/>
</dbReference>
<comment type="caution">
    <text evidence="8">The sequence shown here is derived from an EMBL/GenBank/DDBJ whole genome shotgun (WGS) entry which is preliminary data.</text>
</comment>
<keyword evidence="3" id="KW-0732">Signal</keyword>
<dbReference type="EMBL" id="BMGA01000001">
    <property type="protein sequence ID" value="GGA66298.1"/>
    <property type="molecule type" value="Genomic_DNA"/>
</dbReference>
<dbReference type="Pfam" id="PF07980">
    <property type="entry name" value="SusD_RagB"/>
    <property type="match status" value="1"/>
</dbReference>
<dbReference type="Proteomes" id="UP000658793">
    <property type="component" value="Unassembled WGS sequence"/>
</dbReference>
<proteinExistence type="inferred from homology"/>
<evidence type="ECO:0000256" key="4">
    <source>
        <dbReference type="ARBA" id="ARBA00023136"/>
    </source>
</evidence>
<dbReference type="InterPro" id="IPR033985">
    <property type="entry name" value="SusD-like_N"/>
</dbReference>
<organism evidence="8 9">
    <name type="scientific">Flavobacterium palustre</name>
    <dbReference type="NCBI Taxonomy" id="1476463"/>
    <lineage>
        <taxon>Bacteria</taxon>
        <taxon>Pseudomonadati</taxon>
        <taxon>Bacteroidota</taxon>
        <taxon>Flavobacteriia</taxon>
        <taxon>Flavobacteriales</taxon>
        <taxon>Flavobacteriaceae</taxon>
        <taxon>Flavobacterium</taxon>
    </lineage>
</organism>
<keyword evidence="4" id="KW-0472">Membrane</keyword>
<dbReference type="SUPFAM" id="SSF48452">
    <property type="entry name" value="TPR-like"/>
    <property type="match status" value="1"/>
</dbReference>
<keyword evidence="9" id="KW-1185">Reference proteome</keyword>
<feature type="domain" description="RagB/SusD" evidence="6">
    <location>
        <begin position="370"/>
        <end position="536"/>
    </location>
</feature>
<dbReference type="InterPro" id="IPR012944">
    <property type="entry name" value="SusD_RagB_dom"/>
</dbReference>
<evidence type="ECO:0000259" key="6">
    <source>
        <dbReference type="Pfam" id="PF07980"/>
    </source>
</evidence>
<evidence type="ECO:0000256" key="2">
    <source>
        <dbReference type="ARBA" id="ARBA00006275"/>
    </source>
</evidence>
<feature type="domain" description="SusD-like N-terminal" evidence="7">
    <location>
        <begin position="104"/>
        <end position="233"/>
    </location>
</feature>
<dbReference type="Gene3D" id="1.25.40.390">
    <property type="match status" value="1"/>
</dbReference>
<reference evidence="9" key="1">
    <citation type="journal article" date="2019" name="Int. J. Syst. Evol. Microbiol.">
        <title>The Global Catalogue of Microorganisms (GCM) 10K type strain sequencing project: providing services to taxonomists for standard genome sequencing and annotation.</title>
        <authorList>
            <consortium name="The Broad Institute Genomics Platform"/>
            <consortium name="The Broad Institute Genome Sequencing Center for Infectious Disease"/>
            <person name="Wu L."/>
            <person name="Ma J."/>
        </authorList>
    </citation>
    <scope>NUCLEOTIDE SEQUENCE [LARGE SCALE GENOMIC DNA]</scope>
    <source>
        <strain evidence="9">CGMCC 1.12811</strain>
    </source>
</reference>